<accession>A0A382EDV4</accession>
<name>A0A382EDV4_9ZZZZ</name>
<dbReference type="InterPro" id="IPR013784">
    <property type="entry name" value="Carb-bd-like_fold"/>
</dbReference>
<keyword evidence="6" id="KW-0653">Protein transport</keyword>
<dbReference type="Pfam" id="PF01618">
    <property type="entry name" value="MotA_ExbB"/>
    <property type="match status" value="1"/>
</dbReference>
<comment type="similarity">
    <text evidence="2">Belongs to the ExbB/TolQ family.</text>
</comment>
<sequence length="326" mass="34685">MKRLTYIMVVLLYVCAGIALAQDPGKVNGEVIDTTKQRGPVANATVVAVDSGGNEFTGTTDSNGDYAIENIPPGRYLFTISSSGFVPRRGVRPTTVISNGDHYVDFKLTKKDSVIDFFAKFGWLAGIPLAICSILGVTFIVERAIAFGTNRPNIGTEELVASVTDSLRNENIMEAVSICEESGGSLANVLKAGLLKYSQAQIEERDISKEEIQESIQEAGLLEIPQLESNLVWLTTIAVVAPLCGLLGTVTGMISAFTSIALEGTGDPQELAGGISMALLTTAAGLVIAIPCLVFYNVYDSIVNRQVLDIETVSAEVINQLVSSKS</sequence>
<evidence type="ECO:0000313" key="11">
    <source>
        <dbReference type="EMBL" id="SVB48976.1"/>
    </source>
</evidence>
<evidence type="ECO:0000256" key="9">
    <source>
        <dbReference type="SAM" id="Phobius"/>
    </source>
</evidence>
<feature type="transmembrane region" description="Helical" evidence="9">
    <location>
        <begin position="231"/>
        <end position="257"/>
    </location>
</feature>
<protein>
    <recommendedName>
        <fullName evidence="10">MotA/TolQ/ExbB proton channel domain-containing protein</fullName>
    </recommendedName>
</protein>
<dbReference type="AlphaFoldDB" id="A0A382EDV4"/>
<keyword evidence="5 9" id="KW-0812">Transmembrane</keyword>
<dbReference type="GO" id="GO:0017038">
    <property type="term" value="P:protein import"/>
    <property type="evidence" value="ECO:0007669"/>
    <property type="project" value="TreeGrafter"/>
</dbReference>
<evidence type="ECO:0000256" key="5">
    <source>
        <dbReference type="ARBA" id="ARBA00022692"/>
    </source>
</evidence>
<reference evidence="11" key="1">
    <citation type="submission" date="2018-05" db="EMBL/GenBank/DDBJ databases">
        <authorList>
            <person name="Lanie J.A."/>
            <person name="Ng W.-L."/>
            <person name="Kazmierczak K.M."/>
            <person name="Andrzejewski T.M."/>
            <person name="Davidsen T.M."/>
            <person name="Wayne K.J."/>
            <person name="Tettelin H."/>
            <person name="Glass J.I."/>
            <person name="Rusch D."/>
            <person name="Podicherti R."/>
            <person name="Tsui H.-C.T."/>
            <person name="Winkler M.E."/>
        </authorList>
    </citation>
    <scope>NUCLEOTIDE SEQUENCE</scope>
</reference>
<dbReference type="Gene3D" id="2.60.40.1120">
    <property type="entry name" value="Carboxypeptidase-like, regulatory domain"/>
    <property type="match status" value="1"/>
</dbReference>
<feature type="transmembrane region" description="Helical" evidence="9">
    <location>
        <begin position="121"/>
        <end position="141"/>
    </location>
</feature>
<dbReference type="Pfam" id="PF13620">
    <property type="entry name" value="CarboxypepD_reg"/>
    <property type="match status" value="1"/>
</dbReference>
<keyword evidence="8 9" id="KW-0472">Membrane</keyword>
<organism evidence="11">
    <name type="scientific">marine metagenome</name>
    <dbReference type="NCBI Taxonomy" id="408172"/>
    <lineage>
        <taxon>unclassified sequences</taxon>
        <taxon>metagenomes</taxon>
        <taxon>ecological metagenomes</taxon>
    </lineage>
</organism>
<comment type="subcellular location">
    <subcellularLocation>
        <location evidence="1">Cell membrane</location>
        <topology evidence="1">Multi-pass membrane protein</topology>
    </subcellularLocation>
</comment>
<dbReference type="InterPro" id="IPR050790">
    <property type="entry name" value="ExbB/TolQ_transport"/>
</dbReference>
<dbReference type="SUPFAM" id="SSF49452">
    <property type="entry name" value="Starch-binding domain-like"/>
    <property type="match status" value="1"/>
</dbReference>
<proteinExistence type="inferred from homology"/>
<keyword evidence="3" id="KW-0813">Transport</keyword>
<evidence type="ECO:0000256" key="2">
    <source>
        <dbReference type="ARBA" id="ARBA00010442"/>
    </source>
</evidence>
<keyword evidence="4" id="KW-1003">Cell membrane</keyword>
<dbReference type="EMBL" id="UINC01044058">
    <property type="protein sequence ID" value="SVB48976.1"/>
    <property type="molecule type" value="Genomic_DNA"/>
</dbReference>
<feature type="transmembrane region" description="Helical" evidence="9">
    <location>
        <begin position="277"/>
        <end position="299"/>
    </location>
</feature>
<dbReference type="PANTHER" id="PTHR30625:SF15">
    <property type="entry name" value="BIOPOLYMER TRANSPORT PROTEIN EXBB"/>
    <property type="match status" value="1"/>
</dbReference>
<dbReference type="InterPro" id="IPR002898">
    <property type="entry name" value="MotA_ExbB_proton_chnl"/>
</dbReference>
<dbReference type="GO" id="GO:0005886">
    <property type="term" value="C:plasma membrane"/>
    <property type="evidence" value="ECO:0007669"/>
    <property type="project" value="UniProtKB-SubCell"/>
</dbReference>
<evidence type="ECO:0000256" key="4">
    <source>
        <dbReference type="ARBA" id="ARBA00022475"/>
    </source>
</evidence>
<evidence type="ECO:0000256" key="8">
    <source>
        <dbReference type="ARBA" id="ARBA00023136"/>
    </source>
</evidence>
<dbReference type="PANTHER" id="PTHR30625">
    <property type="entry name" value="PROTEIN TOLQ"/>
    <property type="match status" value="1"/>
</dbReference>
<keyword evidence="7 9" id="KW-1133">Transmembrane helix</keyword>
<feature type="domain" description="MotA/TolQ/ExbB proton channel" evidence="10">
    <location>
        <begin position="188"/>
        <end position="311"/>
    </location>
</feature>
<gene>
    <name evidence="11" type="ORF">METZ01_LOCUS201830</name>
</gene>
<evidence type="ECO:0000256" key="6">
    <source>
        <dbReference type="ARBA" id="ARBA00022927"/>
    </source>
</evidence>
<evidence type="ECO:0000259" key="10">
    <source>
        <dbReference type="Pfam" id="PF01618"/>
    </source>
</evidence>
<evidence type="ECO:0000256" key="7">
    <source>
        <dbReference type="ARBA" id="ARBA00022989"/>
    </source>
</evidence>
<dbReference type="GO" id="GO:0030246">
    <property type="term" value="F:carbohydrate binding"/>
    <property type="evidence" value="ECO:0007669"/>
    <property type="project" value="InterPro"/>
</dbReference>
<evidence type="ECO:0000256" key="3">
    <source>
        <dbReference type="ARBA" id="ARBA00022448"/>
    </source>
</evidence>
<evidence type="ECO:0000256" key="1">
    <source>
        <dbReference type="ARBA" id="ARBA00004651"/>
    </source>
</evidence>